<evidence type="ECO:0000256" key="3">
    <source>
        <dbReference type="SAM" id="SignalP"/>
    </source>
</evidence>
<evidence type="ECO:0000256" key="2">
    <source>
        <dbReference type="SAM" id="Phobius"/>
    </source>
</evidence>
<keyword evidence="3" id="KW-0732">Signal</keyword>
<dbReference type="Pfam" id="PF01757">
    <property type="entry name" value="Acyl_transf_3"/>
    <property type="match status" value="1"/>
</dbReference>
<feature type="signal peptide" evidence="3">
    <location>
        <begin position="1"/>
        <end position="15"/>
    </location>
</feature>
<evidence type="ECO:0000256" key="1">
    <source>
        <dbReference type="SAM" id="MobiDB-lite"/>
    </source>
</evidence>
<feature type="transmembrane region" description="Helical" evidence="2">
    <location>
        <begin position="567"/>
        <end position="588"/>
    </location>
</feature>
<dbReference type="PANTHER" id="PTHR11161:SF22">
    <property type="entry name" value="ACYLTRANSFERASE 3 DOMAIN-CONTAINING PROTEIN-RELATED"/>
    <property type="match status" value="1"/>
</dbReference>
<protein>
    <recommendedName>
        <fullName evidence="4">Acyltransferase 3 domain-containing protein</fullName>
    </recommendedName>
</protein>
<dbReference type="PANTHER" id="PTHR11161">
    <property type="entry name" value="O-ACYLTRANSFERASE"/>
    <property type="match status" value="1"/>
</dbReference>
<gene>
    <name evidence="5" type="ORF">PIBRA_LOCUS8876</name>
</gene>
<comment type="caution">
    <text evidence="5">The sequence shown here is derived from an EMBL/GenBank/DDBJ whole genome shotgun (WGS) entry which is preliminary data.</text>
</comment>
<keyword evidence="6" id="KW-1185">Reference proteome</keyword>
<feature type="transmembrane region" description="Helical" evidence="2">
    <location>
        <begin position="287"/>
        <end position="305"/>
    </location>
</feature>
<feature type="chain" id="PRO_5040160297" description="Acyltransferase 3 domain-containing protein" evidence="3">
    <location>
        <begin position="16"/>
        <end position="707"/>
    </location>
</feature>
<evidence type="ECO:0000313" key="6">
    <source>
        <dbReference type="Proteomes" id="UP001152562"/>
    </source>
</evidence>
<feature type="transmembrane region" description="Helical" evidence="2">
    <location>
        <begin position="376"/>
        <end position="396"/>
    </location>
</feature>
<feature type="transmembrane region" description="Helical" evidence="2">
    <location>
        <begin position="247"/>
        <end position="266"/>
    </location>
</feature>
<evidence type="ECO:0000313" key="5">
    <source>
        <dbReference type="EMBL" id="CAH4032495.1"/>
    </source>
</evidence>
<dbReference type="GO" id="GO:0016747">
    <property type="term" value="F:acyltransferase activity, transferring groups other than amino-acyl groups"/>
    <property type="evidence" value="ECO:0007669"/>
    <property type="project" value="InterPro"/>
</dbReference>
<accession>A0A9P0TPC4</accession>
<keyword evidence="2" id="KW-0812">Transmembrane</keyword>
<dbReference type="InterPro" id="IPR052728">
    <property type="entry name" value="O2_lipid_transport_reg"/>
</dbReference>
<proteinExistence type="predicted"/>
<organism evidence="5 6">
    <name type="scientific">Pieris brassicae</name>
    <name type="common">White butterfly</name>
    <name type="synonym">Large white butterfly</name>
    <dbReference type="NCBI Taxonomy" id="7116"/>
    <lineage>
        <taxon>Eukaryota</taxon>
        <taxon>Metazoa</taxon>
        <taxon>Ecdysozoa</taxon>
        <taxon>Arthropoda</taxon>
        <taxon>Hexapoda</taxon>
        <taxon>Insecta</taxon>
        <taxon>Pterygota</taxon>
        <taxon>Neoptera</taxon>
        <taxon>Endopterygota</taxon>
        <taxon>Lepidoptera</taxon>
        <taxon>Glossata</taxon>
        <taxon>Ditrysia</taxon>
        <taxon>Papilionoidea</taxon>
        <taxon>Pieridae</taxon>
        <taxon>Pierinae</taxon>
        <taxon>Pieris</taxon>
    </lineage>
</organism>
<dbReference type="Proteomes" id="UP001152562">
    <property type="component" value="Unassembled WGS sequence"/>
</dbReference>
<feature type="transmembrane region" description="Helical" evidence="2">
    <location>
        <begin position="493"/>
        <end position="516"/>
    </location>
</feature>
<sequence length="707" mass="80692">MKYFIILLVVHLCNAVIYKLNDTELDRFPPVYYLDDYDKCLRKPNAVYCTVDAYLVSDTPSDLLTIIQEYSQHRHSHFNHSQITYGMCLTSTCNNYTNLDRKQNLEKCLNETLLKDYSLKARVQELSCTKRDEFQVDALDRVAAFIFFGILFMNFIGTVYDVFSKESSGFSLLRCFSIRRNMKKLVDTSEKNASLQNRLNCLDGLRTILLIAILIGHAFITSIVNVSNTSVVEEIFNYTPLHWITNLPITMCCFFFISSFVLAYNLQTSDDNYESWTCIGRRMFKRWCRFTPAYAIALLFIMTWYRHLGDGPFWMNIYKDRIEPCRSIGWYNMLYVNNFVDGSVCMVQGWYLAAEMQLHLLGLIVCIFFKGLSRIRVLIVLFIIGLLIPGVLTYIYDLDMQLTPSAELFRQYFLPDPTFRYVYRHSFTNLACYVMGLAMGLLTYKLQRTNFDIQKYKKWIPLYYSAIILNTGIMYSASINYQDRPRLSITTRMIMSAVMKPLLTASTSVLAFGVIFKYERSLCGLLEWRGWTVLNRLDYCCYLINLPFIDYLLGSEALIRTGYTVKFTASCGIVIMTLLLALFLWLLVENPFALITNELFKGRNHVENGAISKIVANGTSSKLRHGTPSNNVGNGTPSNKVGNGISLNIIRNGTSSNNVGNGTLSNKVGNGTTSNNVGNRTTSNNVGNDVYLCHKTVNGSASDKKSI</sequence>
<keyword evidence="2" id="KW-1133">Transmembrane helix</keyword>
<feature type="transmembrane region" description="Helical" evidence="2">
    <location>
        <begin position="462"/>
        <end position="481"/>
    </location>
</feature>
<feature type="transmembrane region" description="Helical" evidence="2">
    <location>
        <begin position="142"/>
        <end position="163"/>
    </location>
</feature>
<feature type="transmembrane region" description="Helical" evidence="2">
    <location>
        <begin position="349"/>
        <end position="369"/>
    </location>
</feature>
<feature type="transmembrane region" description="Helical" evidence="2">
    <location>
        <begin position="422"/>
        <end position="442"/>
    </location>
</feature>
<evidence type="ECO:0000259" key="4">
    <source>
        <dbReference type="Pfam" id="PF01757"/>
    </source>
</evidence>
<keyword evidence="2" id="KW-0472">Membrane</keyword>
<feature type="domain" description="Acyltransferase 3" evidence="4">
    <location>
        <begin position="200"/>
        <end position="585"/>
    </location>
</feature>
<dbReference type="InterPro" id="IPR002656">
    <property type="entry name" value="Acyl_transf_3_dom"/>
</dbReference>
<dbReference type="AlphaFoldDB" id="A0A9P0TPC4"/>
<reference evidence="5" key="1">
    <citation type="submission" date="2022-05" db="EMBL/GenBank/DDBJ databases">
        <authorList>
            <person name="Okamura Y."/>
        </authorList>
    </citation>
    <scope>NUCLEOTIDE SEQUENCE</scope>
</reference>
<feature type="region of interest" description="Disordered" evidence="1">
    <location>
        <begin position="665"/>
        <end position="684"/>
    </location>
</feature>
<dbReference type="EMBL" id="CALOZG010000029">
    <property type="protein sequence ID" value="CAH4032495.1"/>
    <property type="molecule type" value="Genomic_DNA"/>
</dbReference>
<name>A0A9P0TPC4_PIEBR</name>
<feature type="transmembrane region" description="Helical" evidence="2">
    <location>
        <begin position="208"/>
        <end position="227"/>
    </location>
</feature>